<feature type="transmembrane region" description="Helical" evidence="1">
    <location>
        <begin position="125"/>
        <end position="145"/>
    </location>
</feature>
<evidence type="ECO:0000256" key="1">
    <source>
        <dbReference type="SAM" id="Phobius"/>
    </source>
</evidence>
<reference evidence="2 3" key="1">
    <citation type="submission" date="2018-06" db="EMBL/GenBank/DDBJ databases">
        <title>Complete genome of Desulfovibrio marinus P48SEP.</title>
        <authorList>
            <person name="Crispim J.S."/>
            <person name="Vidigal P.M.P."/>
            <person name="Silva L.C.F."/>
            <person name="Araujo L.C."/>
            <person name="Laguardia C.N."/>
            <person name="Dias R.S."/>
            <person name="Sousa M.P."/>
            <person name="Paula S.O."/>
            <person name="Silva C."/>
        </authorList>
    </citation>
    <scope>NUCLEOTIDE SEQUENCE [LARGE SCALE GENOMIC DNA]</scope>
    <source>
        <strain evidence="2 3">P48SEP</strain>
    </source>
</reference>
<accession>A0A6P1ZHY9</accession>
<dbReference type="OrthoDB" id="9800053at2"/>
<organism evidence="2 3">
    <name type="scientific">Oceanidesulfovibrio marinus</name>
    <dbReference type="NCBI Taxonomy" id="370038"/>
    <lineage>
        <taxon>Bacteria</taxon>
        <taxon>Pseudomonadati</taxon>
        <taxon>Thermodesulfobacteriota</taxon>
        <taxon>Desulfovibrionia</taxon>
        <taxon>Desulfovibrionales</taxon>
        <taxon>Desulfovibrionaceae</taxon>
        <taxon>Oceanidesulfovibrio</taxon>
    </lineage>
</organism>
<dbReference type="AlphaFoldDB" id="A0A6P1ZHY9"/>
<keyword evidence="1" id="KW-0812">Transmembrane</keyword>
<dbReference type="InterPro" id="IPR002798">
    <property type="entry name" value="SpoIIM-like"/>
</dbReference>
<evidence type="ECO:0008006" key="4">
    <source>
        <dbReference type="Google" id="ProtNLM"/>
    </source>
</evidence>
<dbReference type="Proteomes" id="UP000434052">
    <property type="component" value="Unassembled WGS sequence"/>
</dbReference>
<dbReference type="Pfam" id="PF01944">
    <property type="entry name" value="SpoIIM"/>
    <property type="match status" value="1"/>
</dbReference>
<feature type="transmembrane region" description="Helical" evidence="1">
    <location>
        <begin position="324"/>
        <end position="343"/>
    </location>
</feature>
<feature type="transmembrane region" description="Helical" evidence="1">
    <location>
        <begin position="294"/>
        <end position="312"/>
    </location>
</feature>
<feature type="transmembrane region" description="Helical" evidence="1">
    <location>
        <begin position="255"/>
        <end position="273"/>
    </location>
</feature>
<evidence type="ECO:0000313" key="3">
    <source>
        <dbReference type="Proteomes" id="UP000434052"/>
    </source>
</evidence>
<sequence>MHVDATESGIEAQGVPERFDPAADSLLRNRASWQELETLVKKARKKGPARMTADELSRLDVLYRRTTTLLARAATRTEDPALVAYLNDLAAAAHGVIYAPPRRKPIAGILFFLATGFPRAVARTWIFHLVSAVIFIGGGLFGYYASNADPMAAYAILPAQETRLPGTPREELIESLRSGRDLSSEHKVFFASFLFRHNFTIGILSFAVGILAAVPTLLLIIYNGMMIGAFSYVHLSQGIHAEYWAWILPHGVPELTAIMLCGGAGLALGAAVINPGGESRITKLTAAGKEAAKILLGVGVLLFFAAIIESFLRQSHMETWERLAFAGSVAVAMAGYFAMGFVYEWREKKARRMQGVLMPAAATAVPTL</sequence>
<dbReference type="PANTHER" id="PTHR35337">
    <property type="entry name" value="SLR1478 PROTEIN"/>
    <property type="match status" value="1"/>
</dbReference>
<keyword evidence="1" id="KW-1133">Transmembrane helix</keyword>
<gene>
    <name evidence="2" type="ORF">DQK91_08720</name>
</gene>
<name>A0A6P1ZHY9_9BACT</name>
<proteinExistence type="predicted"/>
<evidence type="ECO:0000313" key="2">
    <source>
        <dbReference type="EMBL" id="TVM34644.1"/>
    </source>
</evidence>
<protein>
    <recommendedName>
        <fullName evidence="4">Stage II sporulation protein M</fullName>
    </recommendedName>
</protein>
<dbReference type="EMBL" id="QMIF01000004">
    <property type="protein sequence ID" value="TVM34644.1"/>
    <property type="molecule type" value="Genomic_DNA"/>
</dbReference>
<keyword evidence="1" id="KW-0472">Membrane</keyword>
<feature type="transmembrane region" description="Helical" evidence="1">
    <location>
        <begin position="199"/>
        <end position="222"/>
    </location>
</feature>
<comment type="caution">
    <text evidence="2">The sequence shown here is derived from an EMBL/GenBank/DDBJ whole genome shotgun (WGS) entry which is preliminary data.</text>
</comment>
<dbReference type="PANTHER" id="PTHR35337:SF1">
    <property type="entry name" value="SLR1478 PROTEIN"/>
    <property type="match status" value="1"/>
</dbReference>